<dbReference type="Proteomes" id="UP000036000">
    <property type="component" value="Chromosome"/>
</dbReference>
<dbReference type="EMBL" id="CP012033">
    <property type="protein sequence ID" value="AKP64132.1"/>
    <property type="molecule type" value="Genomic_DNA"/>
</dbReference>
<organism evidence="1 2">
    <name type="scientific">Levilactobacillus koreensis</name>
    <dbReference type="NCBI Taxonomy" id="637971"/>
    <lineage>
        <taxon>Bacteria</taxon>
        <taxon>Bacillati</taxon>
        <taxon>Bacillota</taxon>
        <taxon>Bacilli</taxon>
        <taxon>Lactobacillales</taxon>
        <taxon>Lactobacillaceae</taxon>
        <taxon>Levilactobacillus</taxon>
    </lineage>
</organism>
<sequence length="309" mass="36417">MKWFQKRATEDMGAFEEAVTDILFSQFKEPEFLQEKLEWTAQQLHDAEQLKDDWDRDYLAEKWATSHVKVMAELGRPAEEIEQFCLANLRYQHVLQYYVNDCVQRQDYSAAIRVLREGKQLAGGLSGVVLAYSQRLKTLYKKLGQTEDYRHELWLLLTAYAPADIDCYRELKQQYSAEEWPMKRDQLFKALPVTVNQEPLYAEDHLNKKLLAAVMSEHGLNGVRTYAHLLAPKFSDQLVAKYSRTVQKMAEKTGDRKHYRELAAILNEMTDYPSGYAEATRIVQEWRVKYVRRPAMMDELRRFDNKKRE</sequence>
<evidence type="ECO:0000313" key="2">
    <source>
        <dbReference type="Proteomes" id="UP000036000"/>
    </source>
</evidence>
<reference evidence="1 2" key="1">
    <citation type="submission" date="2015-07" db="EMBL/GenBank/DDBJ databases">
        <title>Lactobacillus korensis/26-25/ whole genome sequencing.</title>
        <authorList>
            <person name="Kim M.K."/>
            <person name="Im W.-T."/>
            <person name="Srinivasan S."/>
            <person name="Lee J.-J."/>
        </authorList>
    </citation>
    <scope>NUCLEOTIDE SEQUENCE [LARGE SCALE GENOMIC DNA]</scope>
    <source>
        <strain evidence="1 2">26-25</strain>
    </source>
</reference>
<evidence type="ECO:0000313" key="1">
    <source>
        <dbReference type="EMBL" id="AKP64132.1"/>
    </source>
</evidence>
<protein>
    <submittedName>
        <fullName evidence="1">Uncharacterized protein</fullName>
    </submittedName>
</protein>
<keyword evidence="2" id="KW-1185">Reference proteome</keyword>
<gene>
    <name evidence="1" type="ORF">ABN16_03365</name>
</gene>
<dbReference type="AlphaFoldDB" id="A0AAC8UV09"/>
<name>A0AAC8UV09_9LACO</name>
<proteinExistence type="predicted"/>
<accession>A0AAC8UV09</accession>
<dbReference type="KEGG" id="lko:ABN16_03365"/>